<evidence type="ECO:0000256" key="1">
    <source>
        <dbReference type="SAM" id="MobiDB-lite"/>
    </source>
</evidence>
<dbReference type="Proteomes" id="UP001150925">
    <property type="component" value="Unassembled WGS sequence"/>
</dbReference>
<feature type="compositionally biased region" description="Polar residues" evidence="1">
    <location>
        <begin position="284"/>
        <end position="296"/>
    </location>
</feature>
<feature type="compositionally biased region" description="Polar residues" evidence="1">
    <location>
        <begin position="261"/>
        <end position="275"/>
    </location>
</feature>
<name>A0A9W8E2S4_9FUNG</name>
<feature type="compositionally biased region" description="Polar residues" evidence="1">
    <location>
        <begin position="345"/>
        <end position="361"/>
    </location>
</feature>
<feature type="region of interest" description="Disordered" evidence="1">
    <location>
        <begin position="400"/>
        <end position="606"/>
    </location>
</feature>
<sequence length="627" mass="67678">VAEVGLTTYRNLNLIMIISHVIHSSELQVVFDQFSCLTRPLQERVQRITLNPANPDFYQTYEQLLRKVLTLPFSNAGPSDSDPVNSARVFVVPSLSMHRTHLANLYSLYTAIPGNSSQLTDVGAEKLQSQRDLLGATRGSHQAFENLGIAFPLAQKPTYRSSTPILPHLSKPARLVSFDLATLGPVDLSAHHWLLTRPFLTPIQTLQEVQTLVGSVKTNGHGPQSPDFPLASSSVTDTQGVDDAPATSRPIACERVPSPVETRSNQSGTSPQTPALSPCPSPEPTSRSDQGESVASDTLPAPTGTALGLTTEVTDTRPEVPHTDVNEGSVTSSVEDFLVHLDQHLQGSPLPQSNDVVNKSPRPTETKSEVGTPPDRIPTPLGQSTSLAKYLFKVSPEDGEEAFVYPDNPDKESDKHHPDSALLPDEAHRSLPSQVSKPVGEGDPVKEVCGDTTDESSHRERSNTMASEQSELQIDLQDLLVAATASHTPTHEIQTKESHSPSPLRHSVDSPPPQSITNVTPATSEKSEPGDDQLPPTTTNTLVSTTNTTQPEPPTDTARVGETVPTVNALSLSKEHTAEKPDPGCTGSDDKSDDYYDDSDDDDDDHETMVISFADLAVRTQKIPRLS</sequence>
<dbReference type="OrthoDB" id="10254377at2759"/>
<feature type="compositionally biased region" description="Basic and acidic residues" evidence="1">
    <location>
        <begin position="314"/>
        <end position="325"/>
    </location>
</feature>
<keyword evidence="3" id="KW-1185">Reference proteome</keyword>
<dbReference type="AlphaFoldDB" id="A0A9W8E2S4"/>
<gene>
    <name evidence="2" type="ORF">IWQ62_002355</name>
</gene>
<dbReference type="EMBL" id="JANBPY010000487">
    <property type="protein sequence ID" value="KAJ1966622.1"/>
    <property type="molecule type" value="Genomic_DNA"/>
</dbReference>
<evidence type="ECO:0000313" key="2">
    <source>
        <dbReference type="EMBL" id="KAJ1966622.1"/>
    </source>
</evidence>
<reference evidence="2" key="1">
    <citation type="submission" date="2022-07" db="EMBL/GenBank/DDBJ databases">
        <title>Phylogenomic reconstructions and comparative analyses of Kickxellomycotina fungi.</title>
        <authorList>
            <person name="Reynolds N.K."/>
            <person name="Stajich J.E."/>
            <person name="Barry K."/>
            <person name="Grigoriev I.V."/>
            <person name="Crous P."/>
            <person name="Smith M.E."/>
        </authorList>
    </citation>
    <scope>NUCLEOTIDE SEQUENCE</scope>
    <source>
        <strain evidence="2">RSA 1196</strain>
    </source>
</reference>
<feature type="compositionally biased region" description="Basic and acidic residues" evidence="1">
    <location>
        <begin position="489"/>
        <end position="499"/>
    </location>
</feature>
<protein>
    <submittedName>
        <fullName evidence="2">Uncharacterized protein</fullName>
    </submittedName>
</protein>
<proteinExistence type="predicted"/>
<feature type="compositionally biased region" description="Basic and acidic residues" evidence="1">
    <location>
        <begin position="443"/>
        <end position="462"/>
    </location>
</feature>
<accession>A0A9W8E2S4</accession>
<evidence type="ECO:0000313" key="3">
    <source>
        <dbReference type="Proteomes" id="UP001150925"/>
    </source>
</evidence>
<feature type="region of interest" description="Disordered" evidence="1">
    <location>
        <begin position="216"/>
        <end position="329"/>
    </location>
</feature>
<organism evidence="2 3">
    <name type="scientific">Dispira parvispora</name>
    <dbReference type="NCBI Taxonomy" id="1520584"/>
    <lineage>
        <taxon>Eukaryota</taxon>
        <taxon>Fungi</taxon>
        <taxon>Fungi incertae sedis</taxon>
        <taxon>Zoopagomycota</taxon>
        <taxon>Kickxellomycotina</taxon>
        <taxon>Dimargaritomycetes</taxon>
        <taxon>Dimargaritales</taxon>
        <taxon>Dimargaritaceae</taxon>
        <taxon>Dispira</taxon>
    </lineage>
</organism>
<feature type="compositionally biased region" description="Polar residues" evidence="1">
    <location>
        <begin position="463"/>
        <end position="472"/>
    </location>
</feature>
<feature type="compositionally biased region" description="Low complexity" evidence="1">
    <location>
        <begin position="534"/>
        <end position="549"/>
    </location>
</feature>
<feature type="non-terminal residue" evidence="2">
    <location>
        <position position="1"/>
    </location>
</feature>
<feature type="compositionally biased region" description="Acidic residues" evidence="1">
    <location>
        <begin position="595"/>
        <end position="606"/>
    </location>
</feature>
<feature type="compositionally biased region" description="Basic and acidic residues" evidence="1">
    <location>
        <begin position="573"/>
        <end position="594"/>
    </location>
</feature>
<feature type="compositionally biased region" description="Basic and acidic residues" evidence="1">
    <location>
        <begin position="408"/>
        <end position="429"/>
    </location>
</feature>
<feature type="compositionally biased region" description="Polar residues" evidence="1">
    <location>
        <begin position="515"/>
        <end position="524"/>
    </location>
</feature>
<comment type="caution">
    <text evidence="2">The sequence shown here is derived from an EMBL/GenBank/DDBJ whole genome shotgun (WGS) entry which is preliminary data.</text>
</comment>
<feature type="region of interest" description="Disordered" evidence="1">
    <location>
        <begin position="345"/>
        <end position="384"/>
    </location>
</feature>